<dbReference type="PANTHER" id="PTHR10916:SF0">
    <property type="entry name" value="LARGE RIBOSOMAL SUBUNIT PROTEIN UL29C"/>
    <property type="match status" value="1"/>
</dbReference>
<sequence length="72" mass="8565">MKIEKLDPKELRKLSVKDLQRKLKDLKLVLMKLRMKQQIDGTLENPMAIRITKRNIARILTIIREKQLKGEN</sequence>
<dbReference type="Proteomes" id="UP000606463">
    <property type="component" value="Unassembled WGS sequence"/>
</dbReference>
<dbReference type="InterPro" id="IPR001854">
    <property type="entry name" value="Ribosomal_uL29"/>
</dbReference>
<dbReference type="GO" id="GO:0006412">
    <property type="term" value="P:translation"/>
    <property type="evidence" value="ECO:0007669"/>
    <property type="project" value="UniProtKB-UniRule"/>
</dbReference>
<evidence type="ECO:0000256" key="3">
    <source>
        <dbReference type="ARBA" id="ARBA00023274"/>
    </source>
</evidence>
<organism evidence="6 7">
    <name type="scientific">Aquifex aeolicus</name>
    <dbReference type="NCBI Taxonomy" id="63363"/>
    <lineage>
        <taxon>Bacteria</taxon>
        <taxon>Pseudomonadati</taxon>
        <taxon>Aquificota</taxon>
        <taxon>Aquificia</taxon>
        <taxon>Aquificales</taxon>
        <taxon>Aquificaceae</taxon>
        <taxon>Aquifex</taxon>
    </lineage>
</organism>
<reference evidence="6" key="1">
    <citation type="journal article" date="2020" name="ISME J.">
        <title>Gammaproteobacteria mediating utilization of methyl-, sulfur- and petroleum organic compounds in deep ocean hydrothermal plumes.</title>
        <authorList>
            <person name="Zhou Z."/>
            <person name="Liu Y."/>
            <person name="Pan J."/>
            <person name="Cron B.R."/>
            <person name="Toner B.M."/>
            <person name="Anantharaman K."/>
            <person name="Breier J.A."/>
            <person name="Dick G.J."/>
            <person name="Li M."/>
        </authorList>
    </citation>
    <scope>NUCLEOTIDE SEQUENCE</scope>
    <source>
        <strain evidence="6">SZUA-1501</strain>
    </source>
</reference>
<dbReference type="HAMAP" id="MF_00374">
    <property type="entry name" value="Ribosomal_uL29"/>
    <property type="match status" value="1"/>
</dbReference>
<dbReference type="PROSITE" id="PS00579">
    <property type="entry name" value="RIBOSOMAL_L29"/>
    <property type="match status" value="1"/>
</dbReference>
<dbReference type="Gene3D" id="1.10.287.310">
    <property type="match status" value="1"/>
</dbReference>
<evidence type="ECO:0000313" key="6">
    <source>
        <dbReference type="EMBL" id="HIP98649.1"/>
    </source>
</evidence>
<protein>
    <recommendedName>
        <fullName evidence="4 5">Large ribosomal subunit protein uL29</fullName>
    </recommendedName>
</protein>
<dbReference type="AlphaFoldDB" id="A0A9D1CFH5"/>
<dbReference type="PANTHER" id="PTHR10916">
    <property type="entry name" value="60S RIBOSOMAL PROTEIN L35/50S RIBOSOMAL PROTEIN L29"/>
    <property type="match status" value="1"/>
</dbReference>
<accession>A0A9D1CFH5</accession>
<dbReference type="InterPro" id="IPR018254">
    <property type="entry name" value="Ribosomal_uL29_CS"/>
</dbReference>
<evidence type="ECO:0000256" key="4">
    <source>
        <dbReference type="ARBA" id="ARBA00035204"/>
    </source>
</evidence>
<evidence type="ECO:0000256" key="2">
    <source>
        <dbReference type="ARBA" id="ARBA00022980"/>
    </source>
</evidence>
<dbReference type="Pfam" id="PF00831">
    <property type="entry name" value="Ribosomal_L29"/>
    <property type="match status" value="1"/>
</dbReference>
<proteinExistence type="inferred from homology"/>
<dbReference type="EMBL" id="DQVE01000049">
    <property type="protein sequence ID" value="HIP98649.1"/>
    <property type="molecule type" value="Genomic_DNA"/>
</dbReference>
<evidence type="ECO:0000313" key="7">
    <source>
        <dbReference type="Proteomes" id="UP000606463"/>
    </source>
</evidence>
<evidence type="ECO:0000256" key="1">
    <source>
        <dbReference type="ARBA" id="ARBA00009254"/>
    </source>
</evidence>
<keyword evidence="3 5" id="KW-0687">Ribonucleoprotein</keyword>
<comment type="similarity">
    <text evidence="1 5">Belongs to the universal ribosomal protein uL29 family.</text>
</comment>
<evidence type="ECO:0000256" key="5">
    <source>
        <dbReference type="HAMAP-Rule" id="MF_00374"/>
    </source>
</evidence>
<dbReference type="CDD" id="cd00427">
    <property type="entry name" value="Ribosomal_L29_HIP"/>
    <property type="match status" value="1"/>
</dbReference>
<name>A0A9D1CFH5_AQUAO</name>
<dbReference type="InterPro" id="IPR036049">
    <property type="entry name" value="Ribosomal_uL29_sf"/>
</dbReference>
<dbReference type="SUPFAM" id="SSF46561">
    <property type="entry name" value="Ribosomal protein L29 (L29p)"/>
    <property type="match status" value="1"/>
</dbReference>
<gene>
    <name evidence="5 6" type="primary">rpmC</name>
    <name evidence="6" type="ORF">EYH37_04730</name>
</gene>
<dbReference type="GO" id="GO:0022625">
    <property type="term" value="C:cytosolic large ribosomal subunit"/>
    <property type="evidence" value="ECO:0007669"/>
    <property type="project" value="TreeGrafter"/>
</dbReference>
<dbReference type="GO" id="GO:0003735">
    <property type="term" value="F:structural constituent of ribosome"/>
    <property type="evidence" value="ECO:0007669"/>
    <property type="project" value="InterPro"/>
</dbReference>
<comment type="caution">
    <text evidence="6">The sequence shown here is derived from an EMBL/GenBank/DDBJ whole genome shotgun (WGS) entry which is preliminary data.</text>
</comment>
<keyword evidence="2 5" id="KW-0689">Ribosomal protein</keyword>
<dbReference type="InterPro" id="IPR050063">
    <property type="entry name" value="Ribosomal_protein_uL29"/>
</dbReference>
<dbReference type="NCBIfam" id="TIGR00012">
    <property type="entry name" value="L29"/>
    <property type="match status" value="1"/>
</dbReference>